<feature type="compositionally biased region" description="Basic and acidic residues" evidence="1">
    <location>
        <begin position="294"/>
        <end position="309"/>
    </location>
</feature>
<protein>
    <submittedName>
        <fullName evidence="2">Uncharacterized protein</fullName>
    </submittedName>
</protein>
<proteinExistence type="predicted"/>
<comment type="caution">
    <text evidence="2">The sequence shown here is derived from an EMBL/GenBank/DDBJ whole genome shotgun (WGS) entry which is preliminary data.</text>
</comment>
<evidence type="ECO:0000313" key="2">
    <source>
        <dbReference type="EMBL" id="KAL3389506.1"/>
    </source>
</evidence>
<keyword evidence="3" id="KW-1185">Reference proteome</keyword>
<name>A0ABD2W9I5_9HYME</name>
<feature type="compositionally biased region" description="Basic and acidic residues" evidence="1">
    <location>
        <begin position="647"/>
        <end position="656"/>
    </location>
</feature>
<evidence type="ECO:0000256" key="1">
    <source>
        <dbReference type="SAM" id="MobiDB-lite"/>
    </source>
</evidence>
<gene>
    <name evidence="2" type="ORF">TKK_015715</name>
</gene>
<feature type="region of interest" description="Disordered" evidence="1">
    <location>
        <begin position="282"/>
        <end position="309"/>
    </location>
</feature>
<feature type="region of interest" description="Disordered" evidence="1">
    <location>
        <begin position="595"/>
        <end position="663"/>
    </location>
</feature>
<feature type="compositionally biased region" description="Polar residues" evidence="1">
    <location>
        <begin position="204"/>
        <end position="213"/>
    </location>
</feature>
<organism evidence="2 3">
    <name type="scientific">Trichogramma kaykai</name>
    <dbReference type="NCBI Taxonomy" id="54128"/>
    <lineage>
        <taxon>Eukaryota</taxon>
        <taxon>Metazoa</taxon>
        <taxon>Ecdysozoa</taxon>
        <taxon>Arthropoda</taxon>
        <taxon>Hexapoda</taxon>
        <taxon>Insecta</taxon>
        <taxon>Pterygota</taxon>
        <taxon>Neoptera</taxon>
        <taxon>Endopterygota</taxon>
        <taxon>Hymenoptera</taxon>
        <taxon>Apocrita</taxon>
        <taxon>Proctotrupomorpha</taxon>
        <taxon>Chalcidoidea</taxon>
        <taxon>Trichogrammatidae</taxon>
        <taxon>Trichogramma</taxon>
    </lineage>
</organism>
<sequence>MCELNKKSYCVGRSEKWFQPLKLSKWESPLPSSKSYWDGICAEIEKKYNKVSQPHSSSFTSIQPIIKNQQPHNHKYETSTLKCIKNSQKYKLKPVQDLDKEIPSSAIKQKSVRFSDLDIALPITNKIQTEIQENYEPIKVYTTKTCPRHKVKAETIPINEIPQFLQTKSSIPKLPIVATEKKVLCEHRKSVCIKSASASLACLNTGQKSSPQKEPQRSKAPKLRMASLMPSFAKTVTIDSSSGTQSSDRDVVSIENKYQRDKIDESIEKYVLKEQQSRLISSQSSSQKLLSTDYSDKEDKKGSPDVSLTREDDSLIVEQSFSCKHPSVVYETKYFSESEKSPDSYTDNKIDNSEISNKKLTSRKDLKKKFLHKALDVITKCQYSKMFNEVNDILEATIIPNAPGNSEISKSNDFKFRRLKNDNKPIDFIEINRELREKTKNHQKSYLRSMAEVDSKKSITICTESRSISGPSSGFENKMVTSLPSSTLQSIPLTNVFNRSHIDKCYACLFKPFEGKDEIKRELPLATLKSIIDCSQHIEDESTTSTSTEEDQPILPNVNIKAETRFDHMKLNLCLSDFSEVKKKCDDSKEMKVSFEGSISSTQKNSSETSLSTKSAPLTPEHHVFDQSNTSQSPDLSKTSTPSNHSSDSEETRQQDDDNLPPSKYLAPCHAPVIWVKPFEPLRALKQKKAISLRARVAALTAASSEGSDDSGNEIVISSKSLLQKRDAAVIPVQEKNDRREKVDKMKILVRTKTLLEMPVSLKSNVELEKSTRFLKRSKTTHDLTTINKEVKNDFEKVDNKDNKNNQDEEKYEEKIKKSSIFTAESPPLLTVTKQEILTIVNKCTKEGFDPTILLNILADEFVQKMEQKRKKLKIIEDRKKISLGLNLFKLLIQSKKFLKSETFSPDLEFSHKQPPLTNSRQLKKILPPKSYDLIAPILGLPIHAQKHVDKQTKEKIEERSEGSENTCSQITFDMIVQPPTERDLLETNSKSQGTQNPYVMFLRKPRRKAVVWRALCEEDMKGYNPEATLEKRTARLMNQICKDFCDWIKELGKNKQIIDEDTLNNMFEINFSAEVCKASQFIFKELPTVPMPLLKIRFCPEAGELEATRRFIARDLGVEKLPKKSHAFGRTLPTKLRFAPPQGPSLSDRWLNCPHIPEDLESMDTIWKGIMHLDSVKSFINYLTNDPKESSQELLKDLLQRQIHDQKSFKESEKSMLWSKDEEQTKTMHDSISEHESEKMQAFLFF</sequence>
<dbReference type="EMBL" id="JBJJXI010000123">
    <property type="protein sequence ID" value="KAL3389506.1"/>
    <property type="molecule type" value="Genomic_DNA"/>
</dbReference>
<feature type="region of interest" description="Disordered" evidence="1">
    <location>
        <begin position="204"/>
        <end position="225"/>
    </location>
</feature>
<dbReference type="Proteomes" id="UP001627154">
    <property type="component" value="Unassembled WGS sequence"/>
</dbReference>
<reference evidence="2 3" key="1">
    <citation type="journal article" date="2024" name="bioRxiv">
        <title>A reference genome for Trichogramma kaykai: A tiny desert-dwelling parasitoid wasp with competing sex-ratio distorters.</title>
        <authorList>
            <person name="Culotta J."/>
            <person name="Lindsey A.R."/>
        </authorList>
    </citation>
    <scope>NUCLEOTIDE SEQUENCE [LARGE SCALE GENOMIC DNA]</scope>
    <source>
        <strain evidence="2 3">KSX58</strain>
    </source>
</reference>
<evidence type="ECO:0000313" key="3">
    <source>
        <dbReference type="Proteomes" id="UP001627154"/>
    </source>
</evidence>
<dbReference type="AlphaFoldDB" id="A0ABD2W9I5"/>
<feature type="compositionally biased region" description="Polar residues" evidence="1">
    <location>
        <begin position="597"/>
        <end position="616"/>
    </location>
</feature>
<feature type="compositionally biased region" description="Low complexity" evidence="1">
    <location>
        <begin position="282"/>
        <end position="291"/>
    </location>
</feature>
<accession>A0ABD2W9I5</accession>
<feature type="compositionally biased region" description="Polar residues" evidence="1">
    <location>
        <begin position="626"/>
        <end position="646"/>
    </location>
</feature>